<dbReference type="RefSeq" id="WP_307323132.1">
    <property type="nucleotide sequence ID" value="NZ_JAUSUG010000003.1"/>
</dbReference>
<dbReference type="Proteomes" id="UP001230005">
    <property type="component" value="Unassembled WGS sequence"/>
</dbReference>
<protein>
    <recommendedName>
        <fullName evidence="3">WYL domain-containing protein</fullName>
    </recommendedName>
</protein>
<evidence type="ECO:0000313" key="1">
    <source>
        <dbReference type="EMBL" id="MDQ0253908.1"/>
    </source>
</evidence>
<evidence type="ECO:0000313" key="2">
    <source>
        <dbReference type="Proteomes" id="UP001230005"/>
    </source>
</evidence>
<comment type="caution">
    <text evidence="1">The sequence shown here is derived from an EMBL/GenBank/DDBJ whole genome shotgun (WGS) entry which is preliminary data.</text>
</comment>
<reference evidence="1 2" key="1">
    <citation type="submission" date="2023-07" db="EMBL/GenBank/DDBJ databases">
        <title>Genomic Encyclopedia of Type Strains, Phase IV (KMG-IV): sequencing the most valuable type-strain genomes for metagenomic binning, comparative biology and taxonomic classification.</title>
        <authorList>
            <person name="Goeker M."/>
        </authorList>
    </citation>
    <scope>NUCLEOTIDE SEQUENCE [LARGE SCALE GENOMIC DNA]</scope>
    <source>
        <strain evidence="1 2">DSM 9768</strain>
    </source>
</reference>
<keyword evidence="2" id="KW-1185">Reference proteome</keyword>
<evidence type="ECO:0008006" key="3">
    <source>
        <dbReference type="Google" id="ProtNLM"/>
    </source>
</evidence>
<gene>
    <name evidence="1" type="ORF">J2S74_001280</name>
</gene>
<proteinExistence type="predicted"/>
<accession>A0ABT9ZRQ4</accession>
<name>A0ABT9ZRQ4_9BACI</name>
<dbReference type="EMBL" id="JAUSUG010000003">
    <property type="protein sequence ID" value="MDQ0253908.1"/>
    <property type="molecule type" value="Genomic_DNA"/>
</dbReference>
<sequence length="81" mass="9301">MEKFFQKAQFSGQPIMIMYLSQKGMVTKRLVSVEHINGDSILGFCHLRKAKRRFLLDNILAALPPTSIEIKEYMNVVTKSI</sequence>
<organism evidence="1 2">
    <name type="scientific">Evansella vedderi</name>
    <dbReference type="NCBI Taxonomy" id="38282"/>
    <lineage>
        <taxon>Bacteria</taxon>
        <taxon>Bacillati</taxon>
        <taxon>Bacillota</taxon>
        <taxon>Bacilli</taxon>
        <taxon>Bacillales</taxon>
        <taxon>Bacillaceae</taxon>
        <taxon>Evansella</taxon>
    </lineage>
</organism>